<dbReference type="EMBL" id="CP144748">
    <property type="protein sequence ID" value="WVZ70081.1"/>
    <property type="molecule type" value="Genomic_DNA"/>
</dbReference>
<evidence type="ECO:0000313" key="1">
    <source>
        <dbReference type="EMBL" id="WVZ70081.1"/>
    </source>
</evidence>
<reference evidence="1 2" key="1">
    <citation type="submission" date="2024-02" db="EMBL/GenBank/DDBJ databases">
        <title>High-quality chromosome-scale genome assembly of Pensacola bahiagrass (Paspalum notatum Flugge var. saurae).</title>
        <authorList>
            <person name="Vega J.M."/>
            <person name="Podio M."/>
            <person name="Orjuela J."/>
            <person name="Siena L.A."/>
            <person name="Pessino S.C."/>
            <person name="Combes M.C."/>
            <person name="Mariac C."/>
            <person name="Albertini E."/>
            <person name="Pupilli F."/>
            <person name="Ortiz J.P.A."/>
            <person name="Leblanc O."/>
        </authorList>
    </citation>
    <scope>NUCLEOTIDE SEQUENCE [LARGE SCALE GENOMIC DNA]</scope>
    <source>
        <strain evidence="1">R1</strain>
        <tissue evidence="1">Leaf</tissue>
    </source>
</reference>
<keyword evidence="2" id="KW-1185">Reference proteome</keyword>
<evidence type="ECO:0000313" key="2">
    <source>
        <dbReference type="Proteomes" id="UP001341281"/>
    </source>
</evidence>
<sequence>MEIGVTNIIIESDSLMVKQAATSDAYRLSAFGGLIWELKDLLAMNEMIFDKKKIIFLFASHFQGHLLGKTVECPTKCGKKTAYQVGLSQAGVSSDGNLCQSWVAIF</sequence>
<proteinExistence type="predicted"/>
<protein>
    <submittedName>
        <fullName evidence="1">Uncharacterized protein</fullName>
    </submittedName>
</protein>
<organism evidence="1 2">
    <name type="scientific">Paspalum notatum var. saurae</name>
    <dbReference type="NCBI Taxonomy" id="547442"/>
    <lineage>
        <taxon>Eukaryota</taxon>
        <taxon>Viridiplantae</taxon>
        <taxon>Streptophyta</taxon>
        <taxon>Embryophyta</taxon>
        <taxon>Tracheophyta</taxon>
        <taxon>Spermatophyta</taxon>
        <taxon>Magnoliopsida</taxon>
        <taxon>Liliopsida</taxon>
        <taxon>Poales</taxon>
        <taxon>Poaceae</taxon>
        <taxon>PACMAD clade</taxon>
        <taxon>Panicoideae</taxon>
        <taxon>Andropogonodae</taxon>
        <taxon>Paspaleae</taxon>
        <taxon>Paspalinae</taxon>
        <taxon>Paspalum</taxon>
    </lineage>
</organism>
<gene>
    <name evidence="1" type="ORF">U9M48_018779</name>
</gene>
<dbReference type="AlphaFoldDB" id="A0AAQ3TBT8"/>
<name>A0AAQ3TBT8_PASNO</name>
<dbReference type="Proteomes" id="UP001341281">
    <property type="component" value="Chromosome 04"/>
</dbReference>
<accession>A0AAQ3TBT8</accession>